<accession>A0A368U9X3</accession>
<gene>
    <name evidence="3" type="ORF">DU506_00955</name>
</gene>
<evidence type="ECO:0000313" key="3">
    <source>
        <dbReference type="EMBL" id="RCV93754.1"/>
    </source>
</evidence>
<keyword evidence="1" id="KW-1133">Transmembrane helix</keyword>
<feature type="domain" description="Type 4 fimbrial biogenesis protein PilX N-terminal" evidence="2">
    <location>
        <begin position="5"/>
        <end position="52"/>
    </location>
</feature>
<name>A0A368U9X3_9GAMM</name>
<dbReference type="Proteomes" id="UP000253204">
    <property type="component" value="Unassembled WGS sequence"/>
</dbReference>
<dbReference type="AlphaFoldDB" id="A0A368U9X3"/>
<protein>
    <recommendedName>
        <fullName evidence="2">Type 4 fimbrial biogenesis protein PilX N-terminal domain-containing protein</fullName>
    </recommendedName>
</protein>
<keyword evidence="4" id="KW-1185">Reference proteome</keyword>
<dbReference type="OrthoDB" id="6151308at2"/>
<keyword evidence="1" id="KW-0472">Membrane</keyword>
<proteinExistence type="predicted"/>
<keyword evidence="1" id="KW-0812">Transmembrane</keyword>
<dbReference type="RefSeq" id="WP_114485082.1">
    <property type="nucleotide sequence ID" value="NZ_CBCSHM010000007.1"/>
</dbReference>
<dbReference type="InterPro" id="IPR025746">
    <property type="entry name" value="PilX_N_dom"/>
</dbReference>
<reference evidence="3 4" key="1">
    <citation type="submission" date="2018-07" db="EMBL/GenBank/DDBJ databases">
        <title>Halomonas rutogse sp. nov., isolated from Lake TangqianCo on Tibetan Plateau.</title>
        <authorList>
            <person name="Lu H."/>
            <person name="Xing P."/>
            <person name="Wu Q."/>
        </authorList>
    </citation>
    <scope>NUCLEOTIDE SEQUENCE [LARGE SCALE GENOMIC DNA]</scope>
    <source>
        <strain evidence="3 4">TQ8S</strain>
    </source>
</reference>
<evidence type="ECO:0000259" key="2">
    <source>
        <dbReference type="Pfam" id="PF14341"/>
    </source>
</evidence>
<dbReference type="EMBL" id="QPIJ01000001">
    <property type="protein sequence ID" value="RCV93754.1"/>
    <property type="molecule type" value="Genomic_DNA"/>
</dbReference>
<evidence type="ECO:0000256" key="1">
    <source>
        <dbReference type="SAM" id="Phobius"/>
    </source>
</evidence>
<evidence type="ECO:0000313" key="4">
    <source>
        <dbReference type="Proteomes" id="UP000253204"/>
    </source>
</evidence>
<organism evidence="3 4">
    <name type="scientific">Vreelandella rituensis</name>
    <dbReference type="NCBI Taxonomy" id="2282306"/>
    <lineage>
        <taxon>Bacteria</taxon>
        <taxon>Pseudomonadati</taxon>
        <taxon>Pseudomonadota</taxon>
        <taxon>Gammaproteobacteria</taxon>
        <taxon>Oceanospirillales</taxon>
        <taxon>Halomonadaceae</taxon>
        <taxon>Vreelandella</taxon>
    </lineage>
</organism>
<sequence>MKSQQGAALVIVMVLLTAMLMLGVSMMQSSLIDERLAGNYRAAVQAQMSAESEAAERMFVVADESGLDCQDAMVLDASGREDWEAGFYHSDTHSGSRYTPCVLTDELGSFVFVIEGYVGDSKRPEASHFMLAGSLAGQNTGADPSEIQAITEFIDYIQSLLGSDDVIASCDAGTIMASGSSIAFCNGDYVGQIDSGMENILLVTTGSITTGVGGQGQPSTFSTSLVALGDIVVSGMGNDVLEGIVWSGGDITFNGNANVIGEVISIAENITVNGRERLEAGEAIADLLEESGLSPADDYIWRQF</sequence>
<feature type="transmembrane region" description="Helical" evidence="1">
    <location>
        <begin position="7"/>
        <end position="27"/>
    </location>
</feature>
<dbReference type="Pfam" id="PF14341">
    <property type="entry name" value="PilX_N"/>
    <property type="match status" value="1"/>
</dbReference>
<comment type="caution">
    <text evidence="3">The sequence shown here is derived from an EMBL/GenBank/DDBJ whole genome shotgun (WGS) entry which is preliminary data.</text>
</comment>